<dbReference type="InterPro" id="IPR001375">
    <property type="entry name" value="Peptidase_S9_cat"/>
</dbReference>
<evidence type="ECO:0000313" key="3">
    <source>
        <dbReference type="Proteomes" id="UP000294664"/>
    </source>
</evidence>
<organism evidence="2 3">
    <name type="scientific">Aquabacter spiritensis</name>
    <dbReference type="NCBI Taxonomy" id="933073"/>
    <lineage>
        <taxon>Bacteria</taxon>
        <taxon>Pseudomonadati</taxon>
        <taxon>Pseudomonadota</taxon>
        <taxon>Alphaproteobacteria</taxon>
        <taxon>Hyphomicrobiales</taxon>
        <taxon>Xanthobacteraceae</taxon>
        <taxon>Aquabacter</taxon>
    </lineage>
</organism>
<feature type="domain" description="Peptidase S9 prolyl oligopeptidase catalytic" evidence="1">
    <location>
        <begin position="210"/>
        <end position="367"/>
    </location>
</feature>
<dbReference type="AlphaFoldDB" id="A0A4R3LSD6"/>
<dbReference type="Gene3D" id="1.20.1440.110">
    <property type="entry name" value="acylaminoacyl peptidase"/>
    <property type="match status" value="1"/>
</dbReference>
<evidence type="ECO:0000313" key="2">
    <source>
        <dbReference type="EMBL" id="TCT01097.1"/>
    </source>
</evidence>
<keyword evidence="3" id="KW-1185">Reference proteome</keyword>
<dbReference type="Pfam" id="PF00326">
    <property type="entry name" value="Peptidase_S9"/>
    <property type="match status" value="1"/>
</dbReference>
<dbReference type="Proteomes" id="UP000294664">
    <property type="component" value="Unassembled WGS sequence"/>
</dbReference>
<dbReference type="PANTHER" id="PTHR22946:SF12">
    <property type="entry name" value="CONIDIAL PIGMENT BIOSYNTHESIS PROTEIN AYG1 (AFU_ORTHOLOGUE AFUA_2G17550)"/>
    <property type="match status" value="1"/>
</dbReference>
<evidence type="ECO:0000259" key="1">
    <source>
        <dbReference type="Pfam" id="PF00326"/>
    </source>
</evidence>
<dbReference type="PANTHER" id="PTHR22946">
    <property type="entry name" value="DIENELACTONE HYDROLASE DOMAIN-CONTAINING PROTEIN-RELATED"/>
    <property type="match status" value="1"/>
</dbReference>
<dbReference type="SUPFAM" id="SSF53474">
    <property type="entry name" value="alpha/beta-Hydrolases"/>
    <property type="match status" value="1"/>
</dbReference>
<protein>
    <submittedName>
        <fullName evidence="2">Prolyl oligopeptidase family protein</fullName>
    </submittedName>
</protein>
<gene>
    <name evidence="2" type="ORF">EDC64_11967</name>
</gene>
<dbReference type="Gene3D" id="3.40.50.1820">
    <property type="entry name" value="alpha/beta hydrolase"/>
    <property type="match status" value="1"/>
</dbReference>
<reference evidence="2 3" key="1">
    <citation type="submission" date="2019-03" db="EMBL/GenBank/DDBJ databases">
        <title>Genomic Encyclopedia of Type Strains, Phase IV (KMG-IV): sequencing the most valuable type-strain genomes for metagenomic binning, comparative biology and taxonomic classification.</title>
        <authorList>
            <person name="Goeker M."/>
        </authorList>
    </citation>
    <scope>NUCLEOTIDE SEQUENCE [LARGE SCALE GENOMIC DNA]</scope>
    <source>
        <strain evidence="2 3">DSM 9035</strain>
    </source>
</reference>
<comment type="caution">
    <text evidence="2">The sequence shown here is derived from an EMBL/GenBank/DDBJ whole genome shotgun (WGS) entry which is preliminary data.</text>
</comment>
<dbReference type="InterPro" id="IPR029058">
    <property type="entry name" value="AB_hydrolase_fold"/>
</dbReference>
<dbReference type="EMBL" id="SMAI01000019">
    <property type="protein sequence ID" value="TCT01097.1"/>
    <property type="molecule type" value="Genomic_DNA"/>
</dbReference>
<name>A0A4R3LSD6_9HYPH</name>
<proteinExistence type="predicted"/>
<dbReference type="GO" id="GO:0008236">
    <property type="term" value="F:serine-type peptidase activity"/>
    <property type="evidence" value="ECO:0007669"/>
    <property type="project" value="InterPro"/>
</dbReference>
<dbReference type="InterPro" id="IPR050261">
    <property type="entry name" value="FrsA_esterase"/>
</dbReference>
<sequence>MGGWIDQFPDNFLWSNATIIIKGMVPYGVVSAEEIDRVCEKLAGRQGEAEAWWEEWTGMGRAVEARALEAVAEGRQRTAGALFLRAAHYYYTGERFMLPGDEKKKLSEKSFACFHAGLRLRYPQIEFVEIPYENASLPALFFPAVDTSKPAPTVVVFNGMDNCKEMSIVFAGTEFSQRGFNTLCVDGPGQGEMRRLRDVPARYDFEVAGTAAYDYAVTRPEVDPARVVVMGYSFGGYYTGRVAAFEKRYAACVAMSALHWDLAAWQQSILDRARAAPKSIAQSNFQFQWVVGADTPEEAIEIARKFTLKDVAKDITQPFLVTHGANDRLVPVAAAHLLYEAVGAKNKTIKIFTGDEGGAEHCSIDHRPTGIDYIADWIEANV</sequence>
<dbReference type="RefSeq" id="WP_165933855.1">
    <property type="nucleotide sequence ID" value="NZ_SMAI01000019.1"/>
</dbReference>
<accession>A0A4R3LSD6</accession>
<dbReference type="GO" id="GO:0006508">
    <property type="term" value="P:proteolysis"/>
    <property type="evidence" value="ECO:0007669"/>
    <property type="project" value="InterPro"/>
</dbReference>